<dbReference type="Proteomes" id="UP000230093">
    <property type="component" value="Unassembled WGS sequence"/>
</dbReference>
<dbReference type="PANTHER" id="PTHR43861:SF6">
    <property type="entry name" value="METHYLTRANSFERASE TYPE 11"/>
    <property type="match status" value="1"/>
</dbReference>
<gene>
    <name evidence="2" type="ORF">COT75_01615</name>
</gene>
<proteinExistence type="predicted"/>
<dbReference type="EMBL" id="PEZT01000010">
    <property type="protein sequence ID" value="PIS09355.1"/>
    <property type="molecule type" value="Genomic_DNA"/>
</dbReference>
<dbReference type="Gene3D" id="3.40.50.150">
    <property type="entry name" value="Vaccinia Virus protein VP39"/>
    <property type="match status" value="1"/>
</dbReference>
<comment type="caution">
    <text evidence="2">The sequence shown here is derived from an EMBL/GenBank/DDBJ whole genome shotgun (WGS) entry which is preliminary data.</text>
</comment>
<organism evidence="2 3">
    <name type="scientific">Candidatus Beckwithbacteria bacterium CG10_big_fil_rev_8_21_14_0_10_34_10</name>
    <dbReference type="NCBI Taxonomy" id="1974495"/>
    <lineage>
        <taxon>Bacteria</taxon>
        <taxon>Candidatus Beckwithiibacteriota</taxon>
    </lineage>
</organism>
<feature type="domain" description="Methyltransferase type 11" evidence="1">
    <location>
        <begin position="60"/>
        <end position="157"/>
    </location>
</feature>
<dbReference type="GO" id="GO:0008757">
    <property type="term" value="F:S-adenosylmethionine-dependent methyltransferase activity"/>
    <property type="evidence" value="ECO:0007669"/>
    <property type="project" value="InterPro"/>
</dbReference>
<dbReference type="PANTHER" id="PTHR43861">
    <property type="entry name" value="TRANS-ACONITATE 2-METHYLTRANSFERASE-RELATED"/>
    <property type="match status" value="1"/>
</dbReference>
<dbReference type="AlphaFoldDB" id="A0A2H0W9W9"/>
<dbReference type="SUPFAM" id="SSF53335">
    <property type="entry name" value="S-adenosyl-L-methionine-dependent methyltransferases"/>
    <property type="match status" value="1"/>
</dbReference>
<name>A0A2H0W9W9_9BACT</name>
<evidence type="ECO:0000313" key="2">
    <source>
        <dbReference type="EMBL" id="PIS09355.1"/>
    </source>
</evidence>
<evidence type="ECO:0000313" key="3">
    <source>
        <dbReference type="Proteomes" id="UP000230093"/>
    </source>
</evidence>
<evidence type="ECO:0000259" key="1">
    <source>
        <dbReference type="Pfam" id="PF08241"/>
    </source>
</evidence>
<reference evidence="3" key="1">
    <citation type="submission" date="2017-09" db="EMBL/GenBank/DDBJ databases">
        <title>Depth-based differentiation of microbial function through sediment-hosted aquifers and enrichment of novel symbionts in the deep terrestrial subsurface.</title>
        <authorList>
            <person name="Probst A.J."/>
            <person name="Ladd B."/>
            <person name="Jarett J.K."/>
            <person name="Geller-Mcgrath D.E."/>
            <person name="Sieber C.M.K."/>
            <person name="Emerson J.B."/>
            <person name="Anantharaman K."/>
            <person name="Thomas B.C."/>
            <person name="Malmstrom R."/>
            <person name="Stieglmeier M."/>
            <person name="Klingl A."/>
            <person name="Woyke T."/>
            <person name="Ryan C.M."/>
            <person name="Banfield J.F."/>
        </authorList>
    </citation>
    <scope>NUCLEOTIDE SEQUENCE [LARGE SCALE GENOMIC DNA]</scope>
</reference>
<dbReference type="InterPro" id="IPR013216">
    <property type="entry name" value="Methyltransf_11"/>
</dbReference>
<sequence length="258" mass="30329">MFKVLFPFVWFLKKSKNLSALSCRLTQLTGKSKYPIHPKHLVKKRQSWYLKDIKKTDLVLDIGCGNGQNTLKTAKRCLKVIGVDYDQNELQIAKKTILDGRIKNTKILHLNLEKKLPFKNSYFDKVLCLDVLEHLNKRNQLLKEIKRVMKKKGEVFISIPNKNTSWKKIQKRFGLNFYSDSDHKTEYSQKGIKKILEDYGFKILKIEPVVYDTSWAGFIDLIGGFSLPLYQRLLKWKQDKLKSNFKESIGFRIKVQRK</sequence>
<dbReference type="Pfam" id="PF08241">
    <property type="entry name" value="Methyltransf_11"/>
    <property type="match status" value="1"/>
</dbReference>
<accession>A0A2H0W9W9</accession>
<dbReference type="CDD" id="cd02440">
    <property type="entry name" value="AdoMet_MTases"/>
    <property type="match status" value="1"/>
</dbReference>
<protein>
    <recommendedName>
        <fullName evidence="1">Methyltransferase type 11 domain-containing protein</fullName>
    </recommendedName>
</protein>
<dbReference type="InterPro" id="IPR029063">
    <property type="entry name" value="SAM-dependent_MTases_sf"/>
</dbReference>